<dbReference type="SMART" id="SM00028">
    <property type="entry name" value="TPR"/>
    <property type="match status" value="2"/>
</dbReference>
<evidence type="ECO:0000256" key="2">
    <source>
        <dbReference type="ARBA" id="ARBA00023136"/>
    </source>
</evidence>
<keyword evidence="3" id="KW-0998">Cell outer membrane</keyword>
<evidence type="ECO:0000313" key="8">
    <source>
        <dbReference type="EMBL" id="OQP63500.1"/>
    </source>
</evidence>
<evidence type="ECO:0000256" key="4">
    <source>
        <dbReference type="PROSITE-ProRule" id="PRU00339"/>
    </source>
</evidence>
<evidence type="ECO:0000256" key="1">
    <source>
        <dbReference type="ARBA" id="ARBA00004442"/>
    </source>
</evidence>
<dbReference type="AlphaFoldDB" id="A0A1V9FYU9"/>
<dbReference type="InterPro" id="IPR006664">
    <property type="entry name" value="OMP_bac"/>
</dbReference>
<gene>
    <name evidence="8" type="ORF">A3860_24480</name>
</gene>
<evidence type="ECO:0000259" key="7">
    <source>
        <dbReference type="PROSITE" id="PS51123"/>
    </source>
</evidence>
<dbReference type="Gene3D" id="3.30.1330.60">
    <property type="entry name" value="OmpA-like domain"/>
    <property type="match status" value="1"/>
</dbReference>
<dbReference type="InterPro" id="IPR011990">
    <property type="entry name" value="TPR-like_helical_dom_sf"/>
</dbReference>
<keyword evidence="2 5" id="KW-0472">Membrane</keyword>
<dbReference type="OrthoDB" id="9809364at2"/>
<organism evidence="8 9">
    <name type="scientific">Niastella vici</name>
    <dbReference type="NCBI Taxonomy" id="1703345"/>
    <lineage>
        <taxon>Bacteria</taxon>
        <taxon>Pseudomonadati</taxon>
        <taxon>Bacteroidota</taxon>
        <taxon>Chitinophagia</taxon>
        <taxon>Chitinophagales</taxon>
        <taxon>Chitinophagaceae</taxon>
        <taxon>Niastella</taxon>
    </lineage>
</organism>
<dbReference type="InterPro" id="IPR011042">
    <property type="entry name" value="6-blade_b-propeller_TolB-like"/>
</dbReference>
<name>A0A1V9FYU9_9BACT</name>
<dbReference type="Proteomes" id="UP000192796">
    <property type="component" value="Unassembled WGS sequence"/>
</dbReference>
<dbReference type="Pfam" id="PF00691">
    <property type="entry name" value="OmpA"/>
    <property type="match status" value="1"/>
</dbReference>
<dbReference type="SUPFAM" id="SSF82171">
    <property type="entry name" value="DPP6 N-terminal domain-like"/>
    <property type="match status" value="1"/>
</dbReference>
<dbReference type="PROSITE" id="PS51123">
    <property type="entry name" value="OMPA_2"/>
    <property type="match status" value="1"/>
</dbReference>
<dbReference type="EMBL" id="LVYD01000045">
    <property type="protein sequence ID" value="OQP63500.1"/>
    <property type="molecule type" value="Genomic_DNA"/>
</dbReference>
<dbReference type="InterPro" id="IPR036737">
    <property type="entry name" value="OmpA-like_sf"/>
</dbReference>
<dbReference type="Gene3D" id="1.25.40.10">
    <property type="entry name" value="Tetratricopeptide repeat domain"/>
    <property type="match status" value="1"/>
</dbReference>
<dbReference type="PANTHER" id="PTHR30329:SF21">
    <property type="entry name" value="LIPOPROTEIN YIAD-RELATED"/>
    <property type="match status" value="1"/>
</dbReference>
<keyword evidence="9" id="KW-1185">Reference proteome</keyword>
<dbReference type="InterPro" id="IPR011659">
    <property type="entry name" value="WD40"/>
</dbReference>
<dbReference type="InterPro" id="IPR050330">
    <property type="entry name" value="Bact_OuterMem_StrucFunc"/>
</dbReference>
<dbReference type="STRING" id="1703345.A3860_24480"/>
<reference evidence="8 9" key="1">
    <citation type="submission" date="2016-03" db="EMBL/GenBank/DDBJ databases">
        <title>Niastella vici sp. nov., isolated from farmland soil.</title>
        <authorList>
            <person name="Chen L."/>
            <person name="Wang D."/>
            <person name="Yang S."/>
            <person name="Wang G."/>
        </authorList>
    </citation>
    <scope>NUCLEOTIDE SEQUENCE [LARGE SCALE GENOMIC DNA]</scope>
    <source>
        <strain evidence="8 9">DJ57</strain>
    </source>
</reference>
<keyword evidence="8" id="KW-0282">Flagellum</keyword>
<dbReference type="PROSITE" id="PS50005">
    <property type="entry name" value="TPR"/>
    <property type="match status" value="1"/>
</dbReference>
<dbReference type="RefSeq" id="WP_081147764.1">
    <property type="nucleotide sequence ID" value="NZ_LVYD01000045.1"/>
</dbReference>
<accession>A0A1V9FYU9</accession>
<evidence type="ECO:0000256" key="6">
    <source>
        <dbReference type="SAM" id="MobiDB-lite"/>
    </source>
</evidence>
<feature type="repeat" description="TPR" evidence="4">
    <location>
        <begin position="65"/>
        <end position="98"/>
    </location>
</feature>
<dbReference type="SUPFAM" id="SSF103088">
    <property type="entry name" value="OmpA-like"/>
    <property type="match status" value="1"/>
</dbReference>
<comment type="subcellular location">
    <subcellularLocation>
        <location evidence="1">Cell outer membrane</location>
    </subcellularLocation>
</comment>
<feature type="region of interest" description="Disordered" evidence="6">
    <location>
        <begin position="613"/>
        <end position="635"/>
    </location>
</feature>
<evidence type="ECO:0000256" key="3">
    <source>
        <dbReference type="ARBA" id="ARBA00023237"/>
    </source>
</evidence>
<sequence>MIKKIITISILAGLFCTARAQYDPDKVNKKAKALYEKAYGIAMNGNYIESIKTLQDAIKIEPRYAEAFLSIAGLYFEQKKYMEAIEYYEKAKVIDSVWFKDYNLPYSINLAGIGEFQKALHAIGEFLSIPNLNEQSRKAAGYRLKTYQFAVDYSKQHPLGNYRFEPKNMGDSINSIQLDYFPSITVDGKEFVFTRRINANEELYESKFENGHWTKAQPMPGDINSNQGEAGANISQDGQWLIFTGCNFPYGFGSCDLYISYLTPDGWSKPENMGRQINTDAWESGPSLSPDKRDLYFASTRLGGYGGSDIYVSHLLPNGRFSEPENLGPEVNTIADESTPFIHADNETLYFTSAGHLGYGGTDLFMVKKQGKGWNKPVNLGYPINTIENEGMLVVAADGKTAFFGSDRNDTRGGLDIYTFELREDVRPARTLWVKGKVFDKKTGKGLPSGVELTDLSTREMVSRVQTDATGNYLVTLPVGKDYAFNVKRKGYLFFSDNFPLSQKAPDSTYNIDIPLQPIEANASVVLKNIFFDLGKFDLRPESTIELDNIFQLLKENPTLKIQISGHTDNIGKAADNLTLSNNRAQAVVKYLVSKGIEAPRLSFKGYGATQPVADNNTEAGRAQNRRTELQVISQ</sequence>
<protein>
    <submittedName>
        <fullName evidence="8">Flagellar motor protein MotB</fullName>
    </submittedName>
</protein>
<dbReference type="InterPro" id="IPR008969">
    <property type="entry name" value="CarboxyPept-like_regulatory"/>
</dbReference>
<proteinExistence type="predicted"/>
<evidence type="ECO:0000256" key="5">
    <source>
        <dbReference type="PROSITE-ProRule" id="PRU00473"/>
    </source>
</evidence>
<dbReference type="SUPFAM" id="SSF48452">
    <property type="entry name" value="TPR-like"/>
    <property type="match status" value="1"/>
</dbReference>
<comment type="caution">
    <text evidence="8">The sequence shown here is derived from an EMBL/GenBank/DDBJ whole genome shotgun (WGS) entry which is preliminary data.</text>
</comment>
<dbReference type="CDD" id="cd07185">
    <property type="entry name" value="OmpA_C-like"/>
    <property type="match status" value="1"/>
</dbReference>
<dbReference type="InterPro" id="IPR006665">
    <property type="entry name" value="OmpA-like"/>
</dbReference>
<dbReference type="GO" id="GO:0009279">
    <property type="term" value="C:cell outer membrane"/>
    <property type="evidence" value="ECO:0007669"/>
    <property type="project" value="UniProtKB-SubCell"/>
</dbReference>
<dbReference type="Gene3D" id="2.120.10.30">
    <property type="entry name" value="TolB, C-terminal domain"/>
    <property type="match status" value="1"/>
</dbReference>
<keyword evidence="4" id="KW-0802">TPR repeat</keyword>
<dbReference type="InterPro" id="IPR019734">
    <property type="entry name" value="TPR_rpt"/>
</dbReference>
<dbReference type="SUPFAM" id="SSF49464">
    <property type="entry name" value="Carboxypeptidase regulatory domain-like"/>
    <property type="match status" value="1"/>
</dbReference>
<feature type="domain" description="OmpA-like" evidence="7">
    <location>
        <begin position="519"/>
        <end position="635"/>
    </location>
</feature>
<keyword evidence="8" id="KW-0966">Cell projection</keyword>
<dbReference type="PRINTS" id="PR01021">
    <property type="entry name" value="OMPADOMAIN"/>
</dbReference>
<dbReference type="Pfam" id="PF07676">
    <property type="entry name" value="PD40"/>
    <property type="match status" value="3"/>
</dbReference>
<dbReference type="PANTHER" id="PTHR30329">
    <property type="entry name" value="STATOR ELEMENT OF FLAGELLAR MOTOR COMPLEX"/>
    <property type="match status" value="1"/>
</dbReference>
<evidence type="ECO:0000313" key="9">
    <source>
        <dbReference type="Proteomes" id="UP000192796"/>
    </source>
</evidence>
<keyword evidence="8" id="KW-0969">Cilium</keyword>